<dbReference type="Proteomes" id="UP001165283">
    <property type="component" value="Unassembled WGS sequence"/>
</dbReference>
<keyword evidence="3" id="KW-1185">Reference proteome</keyword>
<accession>A0ABT1A3H1</accession>
<protein>
    <recommendedName>
        <fullName evidence="4">Syndecan 1</fullName>
    </recommendedName>
</protein>
<reference evidence="2" key="1">
    <citation type="submission" date="2021-04" db="EMBL/GenBank/DDBJ databases">
        <title>Pseudonocardia sp. nov., isolated from sandy soil of mangrove forest.</title>
        <authorList>
            <person name="Zan Z."/>
            <person name="Huang R."/>
            <person name="Liu W."/>
        </authorList>
    </citation>
    <scope>NUCLEOTIDE SEQUENCE</scope>
    <source>
        <strain evidence="2">S2-4</strain>
    </source>
</reference>
<evidence type="ECO:0000313" key="2">
    <source>
        <dbReference type="EMBL" id="MCO1657500.1"/>
    </source>
</evidence>
<sequence>MRRTASRASRQQDAGAPVGAVVPGEDIARGAPADVPRLDAEPAPGDVTPPPREVAEATAPEVPDADPLWVDLPRRSADTASRSTGTGRHAIAPGGRHTAPVQVPPSAASGPDERTGARPTTAQGVLPTPLPWAAPPAAPVDRTPDVTPPAGAPDAPERPSGRPAAAVPPPPSHDPAERSPQRAADGRGSATEEPRTVPRRPSGQPVATGRHAAVEPRTVPARPGPTGRGDAVPAGGR</sequence>
<proteinExistence type="predicted"/>
<evidence type="ECO:0008006" key="4">
    <source>
        <dbReference type="Google" id="ProtNLM"/>
    </source>
</evidence>
<name>A0ABT1A3H1_9PSEU</name>
<gene>
    <name evidence="2" type="ORF">KDL28_20800</name>
</gene>
<comment type="caution">
    <text evidence="2">The sequence shown here is derived from an EMBL/GenBank/DDBJ whole genome shotgun (WGS) entry which is preliminary data.</text>
</comment>
<feature type="compositionally biased region" description="Polar residues" evidence="1">
    <location>
        <begin position="1"/>
        <end position="12"/>
    </location>
</feature>
<evidence type="ECO:0000256" key="1">
    <source>
        <dbReference type="SAM" id="MobiDB-lite"/>
    </source>
</evidence>
<dbReference type="EMBL" id="JAGSOV010000043">
    <property type="protein sequence ID" value="MCO1657500.1"/>
    <property type="molecule type" value="Genomic_DNA"/>
</dbReference>
<feature type="region of interest" description="Disordered" evidence="1">
    <location>
        <begin position="1"/>
        <end position="237"/>
    </location>
</feature>
<evidence type="ECO:0000313" key="3">
    <source>
        <dbReference type="Proteomes" id="UP001165283"/>
    </source>
</evidence>
<feature type="compositionally biased region" description="Pro residues" evidence="1">
    <location>
        <begin position="128"/>
        <end position="138"/>
    </location>
</feature>
<organism evidence="2 3">
    <name type="scientific">Pseudonocardia humida</name>
    <dbReference type="NCBI Taxonomy" id="2800819"/>
    <lineage>
        <taxon>Bacteria</taxon>
        <taxon>Bacillati</taxon>
        <taxon>Actinomycetota</taxon>
        <taxon>Actinomycetes</taxon>
        <taxon>Pseudonocardiales</taxon>
        <taxon>Pseudonocardiaceae</taxon>
        <taxon>Pseudonocardia</taxon>
    </lineage>
</organism>
<feature type="non-terminal residue" evidence="2">
    <location>
        <position position="237"/>
    </location>
</feature>